<dbReference type="InterPro" id="IPR005828">
    <property type="entry name" value="MFS_sugar_transport-like"/>
</dbReference>
<dbReference type="Proteomes" id="UP000470404">
    <property type="component" value="Unassembled WGS sequence"/>
</dbReference>
<keyword evidence="5 8" id="KW-1133">Transmembrane helix</keyword>
<feature type="transmembrane region" description="Helical" evidence="8">
    <location>
        <begin position="329"/>
        <end position="348"/>
    </location>
</feature>
<organism evidence="10 11">
    <name type="scientific">Amycolatopsis rubida</name>
    <dbReference type="NCBI Taxonomy" id="112413"/>
    <lineage>
        <taxon>Bacteria</taxon>
        <taxon>Bacillati</taxon>
        <taxon>Actinomycetota</taxon>
        <taxon>Actinomycetes</taxon>
        <taxon>Pseudonocardiales</taxon>
        <taxon>Pseudonocardiaceae</taxon>
        <taxon>Amycolatopsis</taxon>
    </lineage>
</organism>
<keyword evidence="2" id="KW-0813">Transport</keyword>
<evidence type="ECO:0000313" key="10">
    <source>
        <dbReference type="EMBL" id="NEC61212.1"/>
    </source>
</evidence>
<comment type="subcellular location">
    <subcellularLocation>
        <location evidence="1">Cell membrane</location>
        <topology evidence="1">Multi-pass membrane protein</topology>
    </subcellularLocation>
</comment>
<keyword evidence="3" id="KW-1003">Cell membrane</keyword>
<dbReference type="InterPro" id="IPR020846">
    <property type="entry name" value="MFS_dom"/>
</dbReference>
<proteinExistence type="predicted"/>
<feature type="transmembrane region" description="Helical" evidence="8">
    <location>
        <begin position="354"/>
        <end position="378"/>
    </location>
</feature>
<dbReference type="PANTHER" id="PTHR43045:SF2">
    <property type="entry name" value="INNER MEMBRANE METABOLITE TRANSPORT PROTEIN YHJE"/>
    <property type="match status" value="1"/>
</dbReference>
<evidence type="ECO:0000256" key="5">
    <source>
        <dbReference type="ARBA" id="ARBA00022989"/>
    </source>
</evidence>
<evidence type="ECO:0000313" key="11">
    <source>
        <dbReference type="Proteomes" id="UP000470404"/>
    </source>
</evidence>
<feature type="transmembrane region" description="Helical" evidence="8">
    <location>
        <begin position="420"/>
        <end position="440"/>
    </location>
</feature>
<evidence type="ECO:0000256" key="4">
    <source>
        <dbReference type="ARBA" id="ARBA00022692"/>
    </source>
</evidence>
<dbReference type="PANTHER" id="PTHR43045">
    <property type="entry name" value="SHIKIMATE TRANSPORTER"/>
    <property type="match status" value="1"/>
</dbReference>
<dbReference type="SUPFAM" id="SSF103473">
    <property type="entry name" value="MFS general substrate transporter"/>
    <property type="match status" value="1"/>
</dbReference>
<evidence type="ECO:0000256" key="1">
    <source>
        <dbReference type="ARBA" id="ARBA00004651"/>
    </source>
</evidence>
<reference evidence="10 11" key="1">
    <citation type="submission" date="2020-01" db="EMBL/GenBank/DDBJ databases">
        <title>Insect and environment-associated Actinomycetes.</title>
        <authorList>
            <person name="Currrie C."/>
            <person name="Chevrette M."/>
            <person name="Carlson C."/>
            <person name="Stubbendieck R."/>
            <person name="Wendt-Pienkowski E."/>
        </authorList>
    </citation>
    <scope>NUCLEOTIDE SEQUENCE [LARGE SCALE GENOMIC DNA]</scope>
    <source>
        <strain evidence="10 11">SID8386</strain>
    </source>
</reference>
<feature type="transmembrane region" description="Helical" evidence="8">
    <location>
        <begin position="50"/>
        <end position="70"/>
    </location>
</feature>
<feature type="domain" description="Major facilitator superfamily (MFS) profile" evidence="9">
    <location>
        <begin position="35"/>
        <end position="445"/>
    </location>
</feature>
<feature type="transmembrane region" description="Helical" evidence="8">
    <location>
        <begin position="390"/>
        <end position="414"/>
    </location>
</feature>
<keyword evidence="6 8" id="KW-0472">Membrane</keyword>
<dbReference type="EMBL" id="JAAGNC010000189">
    <property type="protein sequence ID" value="NEC61212.1"/>
    <property type="molecule type" value="Genomic_DNA"/>
</dbReference>
<dbReference type="InterPro" id="IPR036259">
    <property type="entry name" value="MFS_trans_sf"/>
</dbReference>
<keyword evidence="11" id="KW-1185">Reference proteome</keyword>
<evidence type="ECO:0000256" key="8">
    <source>
        <dbReference type="SAM" id="Phobius"/>
    </source>
</evidence>
<dbReference type="CDD" id="cd17369">
    <property type="entry name" value="MFS_ShiA_like"/>
    <property type="match status" value="1"/>
</dbReference>
<evidence type="ECO:0000259" key="9">
    <source>
        <dbReference type="PROSITE" id="PS50850"/>
    </source>
</evidence>
<evidence type="ECO:0000256" key="3">
    <source>
        <dbReference type="ARBA" id="ARBA00022475"/>
    </source>
</evidence>
<feature type="transmembrane region" description="Helical" evidence="8">
    <location>
        <begin position="263"/>
        <end position="287"/>
    </location>
</feature>
<feature type="transmembrane region" description="Helical" evidence="8">
    <location>
        <begin position="109"/>
        <end position="132"/>
    </location>
</feature>
<evidence type="ECO:0000256" key="7">
    <source>
        <dbReference type="SAM" id="MobiDB-lite"/>
    </source>
</evidence>
<accession>A0ABX0C3R2</accession>
<dbReference type="PROSITE" id="PS50850">
    <property type="entry name" value="MFS"/>
    <property type="match status" value="1"/>
</dbReference>
<feature type="transmembrane region" description="Helical" evidence="8">
    <location>
        <begin position="173"/>
        <end position="199"/>
    </location>
</feature>
<dbReference type="Pfam" id="PF00083">
    <property type="entry name" value="Sugar_tr"/>
    <property type="match status" value="1"/>
</dbReference>
<evidence type="ECO:0000256" key="2">
    <source>
        <dbReference type="ARBA" id="ARBA00022448"/>
    </source>
</evidence>
<comment type="caution">
    <text evidence="10">The sequence shown here is derived from an EMBL/GenBank/DDBJ whole genome shotgun (WGS) entry which is preliminary data.</text>
</comment>
<gene>
    <name evidence="10" type="ORF">G3I59_37840</name>
</gene>
<feature type="region of interest" description="Disordered" evidence="7">
    <location>
        <begin position="1"/>
        <end position="25"/>
    </location>
</feature>
<protein>
    <submittedName>
        <fullName evidence="10">MHS family MFS transporter</fullName>
    </submittedName>
</protein>
<name>A0ABX0C3R2_9PSEU</name>
<feature type="transmembrane region" description="Helical" evidence="8">
    <location>
        <begin position="76"/>
        <end position="97"/>
    </location>
</feature>
<sequence length="459" mass="48116">MSTRLPQDGLPARPPADVLAPPKPAAATSRKMRRVALASFMGTVIEFYDFGIYATAAALVFAGAFFPALGEHAGSVVSYATLGVAFVARPLGSIVFGHFGDRLGRKRTLIATMSIMGLSTVVIGLLPTAATIGVVAPIALVVLRIAQGLAAGGEWAGAALFTSEHSPKGRRGFWAMFTNLGGAFANILALGTFLVTGLFMSDATFAAWGWRLPFLISIVLVLVGLYVRLRIEETPAFEAQAKQRRAGEGLPFKEALSHQWKEILLGAGALVMAFSLGYVGIAFLTSYGTGALHLPRTQVLGAGMFGNLLNCLAIVAGGMLTDRFGRRRVLLIANIVGVPWALALFPLLDTGSLGAFWIGISVTFLIAGVGFGVAGSFLSELFHTRYRYTAAGLAYSLAGVLGGAVPPLVAATLISSYGGFVFGLFLAAYCLIGLVCTLALRETRDRELTDSAAAEGETA</sequence>
<keyword evidence="4 8" id="KW-0812">Transmembrane</keyword>
<feature type="transmembrane region" description="Helical" evidence="8">
    <location>
        <begin position="299"/>
        <end position="317"/>
    </location>
</feature>
<dbReference type="Gene3D" id="1.20.1250.20">
    <property type="entry name" value="MFS general substrate transporter like domains"/>
    <property type="match status" value="2"/>
</dbReference>
<evidence type="ECO:0000256" key="6">
    <source>
        <dbReference type="ARBA" id="ARBA00023136"/>
    </source>
</evidence>
<feature type="transmembrane region" description="Helical" evidence="8">
    <location>
        <begin position="205"/>
        <end position="227"/>
    </location>
</feature>